<feature type="region of interest" description="Disordered" evidence="1">
    <location>
        <begin position="781"/>
        <end position="801"/>
    </location>
</feature>
<dbReference type="EMBL" id="JAUEPU010000003">
    <property type="protein sequence ID" value="KAK0504021.1"/>
    <property type="molecule type" value="Genomic_DNA"/>
</dbReference>
<proteinExistence type="predicted"/>
<dbReference type="AlphaFoldDB" id="A0AA39QLI3"/>
<organism evidence="2 3">
    <name type="scientific">Armillaria luteobubalina</name>
    <dbReference type="NCBI Taxonomy" id="153913"/>
    <lineage>
        <taxon>Eukaryota</taxon>
        <taxon>Fungi</taxon>
        <taxon>Dikarya</taxon>
        <taxon>Basidiomycota</taxon>
        <taxon>Agaricomycotina</taxon>
        <taxon>Agaricomycetes</taxon>
        <taxon>Agaricomycetidae</taxon>
        <taxon>Agaricales</taxon>
        <taxon>Marasmiineae</taxon>
        <taxon>Physalacriaceae</taxon>
        <taxon>Armillaria</taxon>
    </lineage>
</organism>
<evidence type="ECO:0000313" key="2">
    <source>
        <dbReference type="EMBL" id="KAK0504021.1"/>
    </source>
</evidence>
<name>A0AA39QLI3_9AGAR</name>
<protein>
    <submittedName>
        <fullName evidence="2">Squalene/phytoene synthase-domain-containing protein</fullName>
    </submittedName>
</protein>
<evidence type="ECO:0000256" key="1">
    <source>
        <dbReference type="SAM" id="MobiDB-lite"/>
    </source>
</evidence>
<dbReference type="Pfam" id="PF00494">
    <property type="entry name" value="SQS_PSY"/>
    <property type="match status" value="1"/>
</dbReference>
<evidence type="ECO:0000313" key="3">
    <source>
        <dbReference type="Proteomes" id="UP001175228"/>
    </source>
</evidence>
<reference evidence="2" key="1">
    <citation type="submission" date="2023-06" db="EMBL/GenBank/DDBJ databases">
        <authorList>
            <consortium name="Lawrence Berkeley National Laboratory"/>
            <person name="Ahrendt S."/>
            <person name="Sahu N."/>
            <person name="Indic B."/>
            <person name="Wong-Bajracharya J."/>
            <person name="Merenyi Z."/>
            <person name="Ke H.-M."/>
            <person name="Monk M."/>
            <person name="Kocsube S."/>
            <person name="Drula E."/>
            <person name="Lipzen A."/>
            <person name="Balint B."/>
            <person name="Henrissat B."/>
            <person name="Andreopoulos B."/>
            <person name="Martin F.M."/>
            <person name="Harder C.B."/>
            <person name="Rigling D."/>
            <person name="Ford K.L."/>
            <person name="Foster G.D."/>
            <person name="Pangilinan J."/>
            <person name="Papanicolaou A."/>
            <person name="Barry K."/>
            <person name="LaButti K."/>
            <person name="Viragh M."/>
            <person name="Koriabine M."/>
            <person name="Yan M."/>
            <person name="Riley R."/>
            <person name="Champramary S."/>
            <person name="Plett K.L."/>
            <person name="Tsai I.J."/>
            <person name="Slot J."/>
            <person name="Sipos G."/>
            <person name="Plett J."/>
            <person name="Nagy L.G."/>
            <person name="Grigoriev I.V."/>
        </authorList>
    </citation>
    <scope>NUCLEOTIDE SEQUENCE</scope>
    <source>
        <strain evidence="2">HWK02</strain>
    </source>
</reference>
<keyword evidence="3" id="KW-1185">Reference proteome</keyword>
<feature type="region of interest" description="Disordered" evidence="1">
    <location>
        <begin position="954"/>
        <end position="982"/>
    </location>
</feature>
<comment type="caution">
    <text evidence="2">The sequence shown here is derived from an EMBL/GenBank/DDBJ whole genome shotgun (WGS) entry which is preliminary data.</text>
</comment>
<dbReference type="Gene3D" id="1.10.600.10">
    <property type="entry name" value="Farnesyl Diphosphate Synthase"/>
    <property type="match status" value="1"/>
</dbReference>
<feature type="compositionally biased region" description="Low complexity" evidence="1">
    <location>
        <begin position="781"/>
        <end position="790"/>
    </location>
</feature>
<accession>A0AA39QLI3</accession>
<dbReference type="InterPro" id="IPR008949">
    <property type="entry name" value="Isoprenoid_synthase_dom_sf"/>
</dbReference>
<dbReference type="Proteomes" id="UP001175228">
    <property type="component" value="Unassembled WGS sequence"/>
</dbReference>
<dbReference type="SUPFAM" id="SSF48576">
    <property type="entry name" value="Terpenoid synthases"/>
    <property type="match status" value="1"/>
</dbReference>
<dbReference type="InterPro" id="IPR002060">
    <property type="entry name" value="Squ/phyt_synthse"/>
</dbReference>
<sequence>MTIRCIGTLRRLPLSRRCLSTLEAGIERPDQYCADLVRKNDYESFLVSPFYPSELRPAYFALKAFSLWQVDLATVQDSVSNPMIGQLRMQFWRDAIKSFSDGSPPRHPIALALYDACQRTHLPAYHLKRIIDARDAELYSSDHLTTDSLTAHAEATSSTLLYLLLSLFSASSSSTLSHAASHLGISQTFATLLRALPFHAANGRMIIPAELTAKHGVVQEDVFRKGADAPGIEDAVFELATLANDHLQTARSMFKEDEFEGKVPRAVMPVFMAGVSVASTLTRLEKANFNAFEPGLQLRDWKLPWRQRAQRFPARHSFTHARVDNLQLVPSIWNVSAVNDVLQLIFYELTDPGSLTMVSRRFHQFSQVPYVRAHYFLARYGPTQAMFQALGRGKILTERVLDILMTSGAHLSRYLIQVAFHHYFHTRSHFIKTPWVRTVPLSVFTYFLKLAADTYGDIPRGKSEDDGTVFTWFLQESRFPPQARRVNWETVRDILDKYNFIPFSHKDPLMAQFPLALALEPRLLPYAVSNGFFMDSKYRNFIFRKMFEKVSERSVDDVVNNVKELCRLDPTMYVSRTVAAEVCMEAKYNAHGYAALKQLNKSGNLLFDLPTLVEDLLKLFLKTSSITLLQTQEALQHLYTDFPSSDSVVRLVMLMTVFTSGGSQVNTTTIQERLDTLKIGALNKTDLHNLLINPYTEKYRWLIEYMSKEMVSDVTGQKGMTAIEVTAIVSEVTSRCMEIESKGKMLKKLCEEFSCVRGAIIKSALDSAGHISERMTMMNTSGTAASSGSTEEISHETVSPRQVLGQIGQEPLTAMIRQDELTPARTRRRMIFDAIPATPPTYIPHDQMHVAKWIKAEFGPRSSVTAVFMTHAIINENLVILNDYLHANRAQRVPITLKHFQILAHLRRAPCNQLYHDIESGADFYLSEDEYIPKSDNARKLYSRVEVKKESSPANFPVSSVIPERDPISGSPRGRKRPRRSTAITVRSYVVPGSDDEAIAVEDDEDYDVKMKQAEGNLRLWVKHLGELLKAEQAKHQEHKRNLMKEAGPGAKIRVYKNEFFKSLSTHLRVLRKLDEDKRKGLECVTDNSSSDVDDDDYHCQTVRSKRRKTSK</sequence>
<gene>
    <name evidence="2" type="ORF">EDD18DRAFT_1344906</name>
</gene>